<dbReference type="RefSeq" id="WP_245896704.1">
    <property type="nucleotide sequence ID" value="NZ_QBKT01000001.1"/>
</dbReference>
<evidence type="ECO:0000313" key="2">
    <source>
        <dbReference type="EMBL" id="PTX63985.1"/>
    </source>
</evidence>
<protein>
    <submittedName>
        <fullName evidence="2">Peptidase M28-like protein</fullName>
    </submittedName>
</protein>
<dbReference type="GO" id="GO:0008235">
    <property type="term" value="F:metalloexopeptidase activity"/>
    <property type="evidence" value="ECO:0007669"/>
    <property type="project" value="InterPro"/>
</dbReference>
<dbReference type="Gene3D" id="3.40.630.10">
    <property type="entry name" value="Zn peptidases"/>
    <property type="match status" value="1"/>
</dbReference>
<gene>
    <name evidence="2" type="ORF">C8N46_101595</name>
</gene>
<evidence type="ECO:0000313" key="3">
    <source>
        <dbReference type="Proteomes" id="UP000244090"/>
    </source>
</evidence>
<dbReference type="Proteomes" id="UP000244090">
    <property type="component" value="Unassembled WGS sequence"/>
</dbReference>
<accession>A0A2T6C6S8</accession>
<dbReference type="AlphaFoldDB" id="A0A2T6C6S8"/>
<feature type="domain" description="Peptidase M28" evidence="1">
    <location>
        <begin position="101"/>
        <end position="292"/>
    </location>
</feature>
<dbReference type="PANTHER" id="PTHR12147:SF26">
    <property type="entry name" value="PEPTIDASE M28 DOMAIN-CONTAINING PROTEIN"/>
    <property type="match status" value="1"/>
</dbReference>
<comment type="caution">
    <text evidence="2">The sequence shown here is derived from an EMBL/GenBank/DDBJ whole genome shotgun (WGS) entry which is preliminary data.</text>
</comment>
<dbReference type="PANTHER" id="PTHR12147">
    <property type="entry name" value="METALLOPEPTIDASE M28 FAMILY MEMBER"/>
    <property type="match status" value="1"/>
</dbReference>
<organism evidence="2 3">
    <name type="scientific">Kordia periserrulae</name>
    <dbReference type="NCBI Taxonomy" id="701523"/>
    <lineage>
        <taxon>Bacteria</taxon>
        <taxon>Pseudomonadati</taxon>
        <taxon>Bacteroidota</taxon>
        <taxon>Flavobacteriia</taxon>
        <taxon>Flavobacteriales</taxon>
        <taxon>Flavobacteriaceae</taxon>
        <taxon>Kordia</taxon>
    </lineage>
</organism>
<keyword evidence="3" id="KW-1185">Reference proteome</keyword>
<dbReference type="EMBL" id="QBKT01000001">
    <property type="protein sequence ID" value="PTX63985.1"/>
    <property type="molecule type" value="Genomic_DNA"/>
</dbReference>
<reference evidence="2 3" key="1">
    <citation type="submission" date="2018-04" db="EMBL/GenBank/DDBJ databases">
        <title>Genomic Encyclopedia of Archaeal and Bacterial Type Strains, Phase II (KMG-II): from individual species to whole genera.</title>
        <authorList>
            <person name="Goeker M."/>
        </authorList>
    </citation>
    <scope>NUCLEOTIDE SEQUENCE [LARGE SCALE GENOMIC DNA]</scope>
    <source>
        <strain evidence="2 3">DSM 25731</strain>
    </source>
</reference>
<dbReference type="InterPro" id="IPR007484">
    <property type="entry name" value="Peptidase_M28"/>
</dbReference>
<dbReference type="GO" id="GO:0006508">
    <property type="term" value="P:proteolysis"/>
    <property type="evidence" value="ECO:0007669"/>
    <property type="project" value="InterPro"/>
</dbReference>
<proteinExistence type="predicted"/>
<dbReference type="InterPro" id="IPR045175">
    <property type="entry name" value="M28_fam"/>
</dbReference>
<evidence type="ECO:0000259" key="1">
    <source>
        <dbReference type="Pfam" id="PF04389"/>
    </source>
</evidence>
<sequence>MKLSKLFLLCVLCFISCKTDKKKDNLNEETSYDFSKTNLIYHIAALSSNEFEGRETGTEGAKKAKEYIIKAFQQLNVEPLGETFEQVFPMPETSNIAQGENILGVVKGTTEPNTYIVISAHYDHLGIRNGQIYNGADDDASGVSALFAFAEYFQKYPPKYSVIFAAFDAEEKGLVGSYYFVDNPIIKKEQIKLNINMDMISRSKKKELYAVGPQHYPSYKSLVETTKAHGNVILKIGHEEWTTASDHAAFHKANIPFIYFGVEDHKDYHRPTDDFENIHLDFYVNSVQTIINFFKKVEETSL</sequence>
<dbReference type="Pfam" id="PF04389">
    <property type="entry name" value="Peptidase_M28"/>
    <property type="match status" value="1"/>
</dbReference>
<name>A0A2T6C6S8_9FLAO</name>
<dbReference type="SUPFAM" id="SSF53187">
    <property type="entry name" value="Zn-dependent exopeptidases"/>
    <property type="match status" value="1"/>
</dbReference>